<dbReference type="SUPFAM" id="SSF51182">
    <property type="entry name" value="RmlC-like cupins"/>
    <property type="match status" value="2"/>
</dbReference>
<evidence type="ECO:0000256" key="3">
    <source>
        <dbReference type="ARBA" id="ARBA00023163"/>
    </source>
</evidence>
<proteinExistence type="predicted"/>
<sequence>MVLSPGQQVLPPSRLTAEAGPESVLLVVLTGSAKVRASSATVKVGPGQALRIPPGTSHTIITAADTVALPIRLAAGLNEEDLPPDLRSTTDPVPSYVSPDWYLRLVHLFARNLGYLDLPEPTNAVPAGSLPRSPDAFAVARLLLENPTREDSPAALAARVGISERTLQRRFADETGLSFSTWRSRLRVQIAAQHLQEGRGVSWVAAQVGFRSASGFARAFREHQGTSAREFRRNSTSGSGASQVSVPQAVPPSQTWPRVNGSHVAVWMYRGSAEAVVGGRAFALTQGDALILPAGISTQVRVAADSLLLPLGFRSGGGAPLSVDSLTTTRFSAADENYLLHHLIATYTQLRPGGHRSTDVFDLVAARTTILPNLDPAADLAVRIARNPLEHGGLADFSGVDAQAFRAATGLDFANWRRQARLTLARELLLRGLPPSAVSRQVGYAHLSGFSRAFSAAYGISPRRFAAQIPPVPAHPARVS</sequence>
<accession>A0A9X1NAN7</accession>
<comment type="caution">
    <text evidence="6">The sequence shown here is derived from an EMBL/GenBank/DDBJ whole genome shotgun (WGS) entry which is preliminary data.</text>
</comment>
<feature type="region of interest" description="Disordered" evidence="4">
    <location>
        <begin position="225"/>
        <end position="255"/>
    </location>
</feature>
<protein>
    <submittedName>
        <fullName evidence="6">Helix-turn-helix domain-containing protein</fullName>
    </submittedName>
</protein>
<dbReference type="RefSeq" id="WP_231440684.1">
    <property type="nucleotide sequence ID" value="NZ_JAJOMB010000005.1"/>
</dbReference>
<keyword evidence="1" id="KW-0805">Transcription regulation</keyword>
<dbReference type="SUPFAM" id="SSF46689">
    <property type="entry name" value="Homeodomain-like"/>
    <property type="match status" value="3"/>
</dbReference>
<dbReference type="Pfam" id="PF12833">
    <property type="entry name" value="HTH_18"/>
    <property type="match status" value="2"/>
</dbReference>
<evidence type="ECO:0000256" key="1">
    <source>
        <dbReference type="ARBA" id="ARBA00023015"/>
    </source>
</evidence>
<feature type="domain" description="HTH araC/xylS-type" evidence="5">
    <location>
        <begin position="137"/>
        <end position="234"/>
    </location>
</feature>
<dbReference type="GO" id="GO:0043565">
    <property type="term" value="F:sequence-specific DNA binding"/>
    <property type="evidence" value="ECO:0007669"/>
    <property type="project" value="InterPro"/>
</dbReference>
<keyword evidence="2" id="KW-0238">DNA-binding</keyword>
<reference evidence="6" key="1">
    <citation type="submission" date="2021-11" db="EMBL/GenBank/DDBJ databases">
        <title>Streptomyces corallinus and Kineosporia corallina sp. nov., two new coral-derived marine actinobacteria.</title>
        <authorList>
            <person name="Buangrab K."/>
            <person name="Sutthacheep M."/>
            <person name="Yeemin T."/>
            <person name="Harunari E."/>
            <person name="Igarashi Y."/>
            <person name="Sripreechasak P."/>
            <person name="Kanchanasin P."/>
            <person name="Tanasupawat S."/>
            <person name="Phongsopitanun W."/>
        </authorList>
    </citation>
    <scope>NUCLEOTIDE SEQUENCE</scope>
    <source>
        <strain evidence="6">JCM 31032</strain>
    </source>
</reference>
<dbReference type="SMART" id="SM00342">
    <property type="entry name" value="HTH_ARAC"/>
    <property type="match status" value="2"/>
</dbReference>
<dbReference type="InterPro" id="IPR014710">
    <property type="entry name" value="RmlC-like_jellyroll"/>
</dbReference>
<dbReference type="InterPro" id="IPR018062">
    <property type="entry name" value="HTH_AraC-typ_CS"/>
</dbReference>
<dbReference type="InterPro" id="IPR018060">
    <property type="entry name" value="HTH_AraC"/>
</dbReference>
<evidence type="ECO:0000259" key="5">
    <source>
        <dbReference type="PROSITE" id="PS01124"/>
    </source>
</evidence>
<dbReference type="AlphaFoldDB" id="A0A9X1NAN7"/>
<evidence type="ECO:0000256" key="4">
    <source>
        <dbReference type="SAM" id="MobiDB-lite"/>
    </source>
</evidence>
<feature type="domain" description="HTH araC/xylS-type" evidence="5">
    <location>
        <begin position="405"/>
        <end position="468"/>
    </location>
</feature>
<keyword evidence="7" id="KW-1185">Reference proteome</keyword>
<dbReference type="EMBL" id="JAJOMB010000005">
    <property type="protein sequence ID" value="MCD5311467.1"/>
    <property type="molecule type" value="Genomic_DNA"/>
</dbReference>
<gene>
    <name evidence="6" type="ORF">LR394_11195</name>
</gene>
<evidence type="ECO:0000313" key="6">
    <source>
        <dbReference type="EMBL" id="MCD5311467.1"/>
    </source>
</evidence>
<feature type="compositionally biased region" description="Polar residues" evidence="4">
    <location>
        <begin position="234"/>
        <end position="255"/>
    </location>
</feature>
<dbReference type="InterPro" id="IPR011051">
    <property type="entry name" value="RmlC_Cupin_sf"/>
</dbReference>
<dbReference type="InterPro" id="IPR009057">
    <property type="entry name" value="Homeodomain-like_sf"/>
</dbReference>
<dbReference type="PANTHER" id="PTHR11019">
    <property type="entry name" value="HTH-TYPE TRANSCRIPTIONAL REGULATOR NIMR"/>
    <property type="match status" value="1"/>
</dbReference>
<evidence type="ECO:0000313" key="7">
    <source>
        <dbReference type="Proteomes" id="UP001138997"/>
    </source>
</evidence>
<name>A0A9X1NAN7_9ACTN</name>
<evidence type="ECO:0000256" key="2">
    <source>
        <dbReference type="ARBA" id="ARBA00023125"/>
    </source>
</evidence>
<organism evidence="6 7">
    <name type="scientific">Kineosporia babensis</name>
    <dbReference type="NCBI Taxonomy" id="499548"/>
    <lineage>
        <taxon>Bacteria</taxon>
        <taxon>Bacillati</taxon>
        <taxon>Actinomycetota</taxon>
        <taxon>Actinomycetes</taxon>
        <taxon>Kineosporiales</taxon>
        <taxon>Kineosporiaceae</taxon>
        <taxon>Kineosporia</taxon>
    </lineage>
</organism>
<dbReference type="PANTHER" id="PTHR11019:SF159">
    <property type="entry name" value="TRANSCRIPTIONAL REGULATOR-RELATED"/>
    <property type="match status" value="1"/>
</dbReference>
<keyword evidence="3" id="KW-0804">Transcription</keyword>
<dbReference type="Proteomes" id="UP001138997">
    <property type="component" value="Unassembled WGS sequence"/>
</dbReference>
<dbReference type="GO" id="GO:0003700">
    <property type="term" value="F:DNA-binding transcription factor activity"/>
    <property type="evidence" value="ECO:0007669"/>
    <property type="project" value="InterPro"/>
</dbReference>
<dbReference type="Gene3D" id="1.10.10.60">
    <property type="entry name" value="Homeodomain-like"/>
    <property type="match status" value="2"/>
</dbReference>
<dbReference type="PROSITE" id="PS00041">
    <property type="entry name" value="HTH_ARAC_FAMILY_1"/>
    <property type="match status" value="1"/>
</dbReference>
<dbReference type="Gene3D" id="2.60.120.10">
    <property type="entry name" value="Jelly Rolls"/>
    <property type="match status" value="1"/>
</dbReference>
<dbReference type="PROSITE" id="PS01124">
    <property type="entry name" value="HTH_ARAC_FAMILY_2"/>
    <property type="match status" value="2"/>
</dbReference>